<reference evidence="1 2" key="1">
    <citation type="submission" date="2019-06" db="EMBL/GenBank/DDBJ databases">
        <authorList>
            <person name="Le Quere A."/>
            <person name="Colella S."/>
        </authorList>
    </citation>
    <scope>NUCLEOTIDE SEQUENCE [LARGE SCALE GENOMIC DNA]</scope>
    <source>
        <strain evidence="1">EmedicaeMD41</strain>
    </source>
</reference>
<accession>A0A508WQR3</accession>
<evidence type="ECO:0000313" key="1">
    <source>
        <dbReference type="EMBL" id="VTZ59137.1"/>
    </source>
</evidence>
<gene>
    <name evidence="1" type="ORF">EMEDMD4_100124</name>
</gene>
<dbReference type="AlphaFoldDB" id="A0A508WQR3"/>
<protein>
    <submittedName>
        <fullName evidence="1">Uncharacterized protein</fullName>
    </submittedName>
</protein>
<dbReference type="EMBL" id="CABFNB010000002">
    <property type="protein sequence ID" value="VTZ59137.1"/>
    <property type="molecule type" value="Genomic_DNA"/>
</dbReference>
<proteinExistence type="predicted"/>
<organism evidence="1 2">
    <name type="scientific">Sinorhizobium medicae</name>
    <dbReference type="NCBI Taxonomy" id="110321"/>
    <lineage>
        <taxon>Bacteria</taxon>
        <taxon>Pseudomonadati</taxon>
        <taxon>Pseudomonadota</taxon>
        <taxon>Alphaproteobacteria</taxon>
        <taxon>Hyphomicrobiales</taxon>
        <taxon>Rhizobiaceae</taxon>
        <taxon>Sinorhizobium/Ensifer group</taxon>
        <taxon>Sinorhizobium</taxon>
    </lineage>
</organism>
<dbReference type="Proteomes" id="UP000507954">
    <property type="component" value="Unassembled WGS sequence"/>
</dbReference>
<sequence>MFDLTAGALFAHRPRKTARLSPSILDVRSYVKIELASSNPNLSFCGGGKGIFCPVRSKHSGMRMRWYN</sequence>
<name>A0A508WQR3_9HYPH</name>
<evidence type="ECO:0000313" key="2">
    <source>
        <dbReference type="Proteomes" id="UP000507954"/>
    </source>
</evidence>